<proteinExistence type="predicted"/>
<organism evidence="2 3">
    <name type="scientific">Puccinia coronata f. sp. avenae</name>
    <dbReference type="NCBI Taxonomy" id="200324"/>
    <lineage>
        <taxon>Eukaryota</taxon>
        <taxon>Fungi</taxon>
        <taxon>Dikarya</taxon>
        <taxon>Basidiomycota</taxon>
        <taxon>Pucciniomycotina</taxon>
        <taxon>Pucciniomycetes</taxon>
        <taxon>Pucciniales</taxon>
        <taxon>Pucciniaceae</taxon>
        <taxon>Puccinia</taxon>
    </lineage>
</organism>
<evidence type="ECO:0000313" key="2">
    <source>
        <dbReference type="EMBL" id="PLW47245.1"/>
    </source>
</evidence>
<name>A0A2N5VB81_9BASI</name>
<feature type="region of interest" description="Disordered" evidence="1">
    <location>
        <begin position="304"/>
        <end position="336"/>
    </location>
</feature>
<protein>
    <submittedName>
        <fullName evidence="2">Uncharacterized protein</fullName>
    </submittedName>
</protein>
<feature type="compositionally biased region" description="Polar residues" evidence="1">
    <location>
        <begin position="455"/>
        <end position="468"/>
    </location>
</feature>
<feature type="compositionally biased region" description="Polar residues" evidence="1">
    <location>
        <begin position="924"/>
        <end position="937"/>
    </location>
</feature>
<feature type="region of interest" description="Disordered" evidence="1">
    <location>
        <begin position="249"/>
        <end position="288"/>
    </location>
</feature>
<evidence type="ECO:0000313" key="3">
    <source>
        <dbReference type="Proteomes" id="UP000235388"/>
    </source>
</evidence>
<feature type="region of interest" description="Disordered" evidence="1">
    <location>
        <begin position="497"/>
        <end position="519"/>
    </location>
</feature>
<feature type="region of interest" description="Disordered" evidence="1">
    <location>
        <begin position="364"/>
        <end position="432"/>
    </location>
</feature>
<feature type="region of interest" description="Disordered" evidence="1">
    <location>
        <begin position="833"/>
        <end position="937"/>
    </location>
</feature>
<keyword evidence="3" id="KW-1185">Reference proteome</keyword>
<reference evidence="2 3" key="1">
    <citation type="submission" date="2017-11" db="EMBL/GenBank/DDBJ databases">
        <title>De novo assembly and phasing of dikaryotic genomes from two isolates of Puccinia coronata f. sp. avenae, the causal agent of oat crown rust.</title>
        <authorList>
            <person name="Miller M.E."/>
            <person name="Zhang Y."/>
            <person name="Omidvar V."/>
            <person name="Sperschneider J."/>
            <person name="Schwessinger B."/>
            <person name="Raley C."/>
            <person name="Palmer J.M."/>
            <person name="Garnica D."/>
            <person name="Upadhyaya N."/>
            <person name="Rathjen J."/>
            <person name="Taylor J.M."/>
            <person name="Park R.F."/>
            <person name="Dodds P.N."/>
            <person name="Hirsch C.D."/>
            <person name="Kianian S.F."/>
            <person name="Figueroa M."/>
        </authorList>
    </citation>
    <scope>NUCLEOTIDE SEQUENCE [LARGE SCALE GENOMIC DNA]</scope>
    <source>
        <strain evidence="2">12NC29</strain>
    </source>
</reference>
<dbReference type="OrthoDB" id="2831684at2759"/>
<feature type="region of interest" description="Disordered" evidence="1">
    <location>
        <begin position="706"/>
        <end position="728"/>
    </location>
</feature>
<dbReference type="EMBL" id="PGCJ01000112">
    <property type="protein sequence ID" value="PLW47245.1"/>
    <property type="molecule type" value="Genomic_DNA"/>
</dbReference>
<evidence type="ECO:0000256" key="1">
    <source>
        <dbReference type="SAM" id="MobiDB-lite"/>
    </source>
</evidence>
<accession>A0A2N5VB81</accession>
<sequence>MADVSLEFNPRAPGTHKTDMSDYLYLLNPKLKFRKSILKDDLIKLVDAEQEAARARACSRLPPATGRAMRRRSNPRDAPAVDVNTVTTTRCASVPGNLPVVTERPRGLRRSVAATDVTSVYQTDVTSAGPTNTLCLCSNVSVGPADIKSVWATDVTSVASGRRYRVIRSPSATQVGGAQARPHAHVNQVVVENPATTAGSAGTPLDAGNAPGGDAFKLVTYRKRSTSGAEESGSAVNNVQRSNVNPAALQIAGPPSRPTSPSFAEVVRSPRPRELTAPLKKAWAVGSASAKGLDVQKKKCKRAVSPTADEAAPTAKEAPLVDEAAPTAEEAAPTAGEVAPSVFDFNCKTVHGEGGIMISCTPSGSKGAIQKPKTKRRAAVISDNDDSSDKEIKRIAWGHQTSTDSRPSGSGSHLTPKIKAKGKASAQDALKTADNPAQFQPLAINPPAAIVLGPQTLTDSRPSESGSHPTPKLKAKGKVRFPHLPFDLDSIVWDKDCGRPSGSGSHPTPKLKAKGKSPVQNPARFQPWAFDPQNIVWGTDYGRPSESLAIDPPLSGRTAFAMYLYPSQVGMYSSAVSQAITCLNVGRTFSPHDPVDPNFKPTISHLKVGDKWRYIEHGQAGRVSVAEIPTTPAAAAAADSLYYWNPKDDTRHNADEAVAHLLDSSPNLIARLPNSLAADPLPKKTSDDLLDLGWCATVKEPTPRLTVEEPTPRVKVKEPTPRPCDGAKCEMPGSFPADFPSSSPINANTRYPPVKLSPGATPFKDHFADILQDALVKLRWISPLRKPSPLAQPDDPPAWLPGARLELENPSESREMASLNSFYRPKMRRWNRNGEPPLSAFQQCTQDVPPEPRSPLSEPDGPTTTASKADTASEPEGRKDTPTLTNGVNNVAFYDSTGETPSSGFKQCKQDVPPELKSPPSEPDSPTTNASDAKSQKITQLTSEANQFPIPTDKVNLATSGDAANLEVDLN</sequence>
<dbReference type="AlphaFoldDB" id="A0A2N5VB81"/>
<dbReference type="Proteomes" id="UP000235388">
    <property type="component" value="Unassembled WGS sequence"/>
</dbReference>
<gene>
    <name evidence="2" type="ORF">PCANC_12431</name>
</gene>
<comment type="caution">
    <text evidence="2">The sequence shown here is derived from an EMBL/GenBank/DDBJ whole genome shotgun (WGS) entry which is preliminary data.</text>
</comment>
<feature type="compositionally biased region" description="Polar residues" evidence="1">
    <location>
        <begin position="399"/>
        <end position="413"/>
    </location>
</feature>
<feature type="compositionally biased region" description="Low complexity" evidence="1">
    <location>
        <begin position="323"/>
        <end position="336"/>
    </location>
</feature>
<feature type="region of interest" description="Disordered" evidence="1">
    <location>
        <begin position="453"/>
        <end position="476"/>
    </location>
</feature>